<feature type="transmembrane region" description="Helical" evidence="1">
    <location>
        <begin position="122"/>
        <end position="142"/>
    </location>
</feature>
<dbReference type="SMART" id="SM00267">
    <property type="entry name" value="GGDEF"/>
    <property type="match status" value="1"/>
</dbReference>
<proteinExistence type="predicted"/>
<organism evidence="4 5">
    <name type="scientific">Salinispira pacifica</name>
    <dbReference type="NCBI Taxonomy" id="1307761"/>
    <lineage>
        <taxon>Bacteria</taxon>
        <taxon>Pseudomonadati</taxon>
        <taxon>Spirochaetota</taxon>
        <taxon>Spirochaetia</taxon>
        <taxon>Spirochaetales</taxon>
        <taxon>Spirochaetaceae</taxon>
        <taxon>Salinispira</taxon>
    </lineage>
</organism>
<dbReference type="InterPro" id="IPR029787">
    <property type="entry name" value="Nucleotide_cyclase"/>
</dbReference>
<dbReference type="RefSeq" id="WP_024268807.1">
    <property type="nucleotide sequence ID" value="NC_023035.1"/>
</dbReference>
<dbReference type="SMART" id="SM00052">
    <property type="entry name" value="EAL"/>
    <property type="match status" value="1"/>
</dbReference>
<evidence type="ECO:0000259" key="2">
    <source>
        <dbReference type="PROSITE" id="PS50883"/>
    </source>
</evidence>
<feature type="domain" description="EAL" evidence="2">
    <location>
        <begin position="377"/>
        <end position="623"/>
    </location>
</feature>
<keyword evidence="1" id="KW-0812">Transmembrane</keyword>
<dbReference type="Pfam" id="PF00563">
    <property type="entry name" value="EAL"/>
    <property type="match status" value="1"/>
</dbReference>
<dbReference type="CDD" id="cd01949">
    <property type="entry name" value="GGDEF"/>
    <property type="match status" value="1"/>
</dbReference>
<dbReference type="SUPFAM" id="SSF141868">
    <property type="entry name" value="EAL domain-like"/>
    <property type="match status" value="1"/>
</dbReference>
<dbReference type="SUPFAM" id="SSF55073">
    <property type="entry name" value="Nucleotide cyclase"/>
    <property type="match status" value="1"/>
</dbReference>
<sequence length="623" mass="69847">MSPDRHENWKQYQQLTEPVLQAALFLFATATLVSGVYQSLNSMNHGIFPQLNLITAGVSFLMGAFPRYTSLTLKITIATLLGLMSIAYSLIFSGLIGTAFLTIFALHILYLTVSSPGRALGFMGFTVLLFLLFSLIVGQAYVEYGISHLNRMNSPQQWLTRGIALAFTSGFAAFAIILLKRRLLGLLRVQQKTNTRLQQREDELKALAYTDPVTGLPNKMAFEKELHSRSHAGTLGEGYIIVLEIYNFRIVNSLIGPAKADLLLEHVGRLLKSYSSENNFIARYNGVEFVGWAGGWSESDLYERVALFSNRMKQIVREQFPEITLDIRAAASAYPRDGESIEECYKNAGIALYRSEGISAAAVVLYDPAMKDYSSEEMILRSALEEAIEQDEFLVYYQKKISLKDSRVIGLEALTRWQDTASQFVSPMQFIPILNKYHLMNRFGYLILEKVLKDVPEIDARFGADLHIAINISPSLFLDPGFPEFLIAAVRNKGVDPRRIILEITEDVFIEDISKLRQIVEKLKAESLRISLDDFGTGFSSLSYISNLQLDELKVDKSFIDDIHTNEKKFGIFSSICTIGHLLGYTVVAEGVESEAQLTRLLDTDCDIAQGFYFAVPAPVIEL</sequence>
<feature type="transmembrane region" description="Helical" evidence="1">
    <location>
        <begin position="86"/>
        <end position="110"/>
    </location>
</feature>
<feature type="domain" description="GGDEF" evidence="3">
    <location>
        <begin position="236"/>
        <end position="368"/>
    </location>
</feature>
<keyword evidence="1" id="KW-0472">Membrane</keyword>
<dbReference type="Proteomes" id="UP000018680">
    <property type="component" value="Chromosome"/>
</dbReference>
<dbReference type="AlphaFoldDB" id="V5WJY8"/>
<dbReference type="HOGENOM" id="CLU_000445_70_49_12"/>
<dbReference type="eggNOG" id="COG5001">
    <property type="taxonomic scope" value="Bacteria"/>
</dbReference>
<feature type="transmembrane region" description="Helical" evidence="1">
    <location>
        <begin position="162"/>
        <end position="179"/>
    </location>
</feature>
<dbReference type="PANTHER" id="PTHR33121:SF70">
    <property type="entry name" value="SIGNALING PROTEIN YKOW"/>
    <property type="match status" value="1"/>
</dbReference>
<dbReference type="STRING" id="1307761.L21SP2_2552"/>
<reference evidence="4 5" key="1">
    <citation type="journal article" date="2015" name="Stand. Genomic Sci.">
        <title>Complete genome sequence and description of Salinispira pacifica gen. nov., sp. nov., a novel spirochaete isolated form a hypersaline microbial mat.</title>
        <authorList>
            <person name="Ben Hania W."/>
            <person name="Joseph M."/>
            <person name="Schumann P."/>
            <person name="Bunk B."/>
            <person name="Fiebig A."/>
            <person name="Sproer C."/>
            <person name="Klenk H.P."/>
            <person name="Fardeau M.L."/>
            <person name="Spring S."/>
        </authorList>
    </citation>
    <scope>NUCLEOTIDE SEQUENCE [LARGE SCALE GENOMIC DNA]</scope>
    <source>
        <strain evidence="4 5">L21-RPul-D2</strain>
    </source>
</reference>
<dbReference type="InterPro" id="IPR050706">
    <property type="entry name" value="Cyclic-di-GMP_PDE-like"/>
</dbReference>
<dbReference type="GO" id="GO:0071111">
    <property type="term" value="F:cyclic-guanylate-specific phosphodiesterase activity"/>
    <property type="evidence" value="ECO:0007669"/>
    <property type="project" value="InterPro"/>
</dbReference>
<feature type="transmembrane region" description="Helical" evidence="1">
    <location>
        <begin position="47"/>
        <end position="66"/>
    </location>
</feature>
<dbReference type="Gene3D" id="3.30.70.270">
    <property type="match status" value="1"/>
</dbReference>
<dbReference type="PROSITE" id="PS50887">
    <property type="entry name" value="GGDEF"/>
    <property type="match status" value="1"/>
</dbReference>
<dbReference type="Pfam" id="PF00990">
    <property type="entry name" value="GGDEF"/>
    <property type="match status" value="1"/>
</dbReference>
<dbReference type="InterPro" id="IPR043128">
    <property type="entry name" value="Rev_trsase/Diguanyl_cyclase"/>
</dbReference>
<evidence type="ECO:0000259" key="3">
    <source>
        <dbReference type="PROSITE" id="PS50887"/>
    </source>
</evidence>
<gene>
    <name evidence="4" type="ORF">L21SP2_2552</name>
</gene>
<name>V5WJY8_9SPIO</name>
<dbReference type="OrthoDB" id="366324at2"/>
<evidence type="ECO:0000313" key="5">
    <source>
        <dbReference type="Proteomes" id="UP000018680"/>
    </source>
</evidence>
<dbReference type="CDD" id="cd01948">
    <property type="entry name" value="EAL"/>
    <property type="match status" value="1"/>
</dbReference>
<dbReference type="InterPro" id="IPR000160">
    <property type="entry name" value="GGDEF_dom"/>
</dbReference>
<accession>V5WJY8</accession>
<dbReference type="InterPro" id="IPR035919">
    <property type="entry name" value="EAL_sf"/>
</dbReference>
<dbReference type="PANTHER" id="PTHR33121">
    <property type="entry name" value="CYCLIC DI-GMP PHOSPHODIESTERASE PDEF"/>
    <property type="match status" value="1"/>
</dbReference>
<dbReference type="EMBL" id="CP006939">
    <property type="protein sequence ID" value="AHC15904.1"/>
    <property type="molecule type" value="Genomic_DNA"/>
</dbReference>
<keyword evidence="1" id="KW-1133">Transmembrane helix</keyword>
<evidence type="ECO:0000313" key="4">
    <source>
        <dbReference type="EMBL" id="AHC15904.1"/>
    </source>
</evidence>
<dbReference type="KEGG" id="slr:L21SP2_2552"/>
<evidence type="ECO:0000256" key="1">
    <source>
        <dbReference type="SAM" id="Phobius"/>
    </source>
</evidence>
<dbReference type="InterPro" id="IPR001633">
    <property type="entry name" value="EAL_dom"/>
</dbReference>
<dbReference type="Gene3D" id="3.20.20.450">
    <property type="entry name" value="EAL domain"/>
    <property type="match status" value="1"/>
</dbReference>
<keyword evidence="5" id="KW-1185">Reference proteome</keyword>
<dbReference type="NCBIfam" id="TIGR00254">
    <property type="entry name" value="GGDEF"/>
    <property type="match status" value="1"/>
</dbReference>
<dbReference type="PROSITE" id="PS50883">
    <property type="entry name" value="EAL"/>
    <property type="match status" value="1"/>
</dbReference>
<feature type="transmembrane region" description="Helical" evidence="1">
    <location>
        <begin position="20"/>
        <end position="40"/>
    </location>
</feature>
<protein>
    <submittedName>
        <fullName evidence="4">Diguanylate cyclase/phosphodiesterase (GGDEF &amp; EAL domains) with PAS/PAC sensor(S)</fullName>
    </submittedName>
</protein>